<feature type="transmembrane region" description="Helical" evidence="5">
    <location>
        <begin position="201"/>
        <end position="219"/>
    </location>
</feature>
<dbReference type="PANTHER" id="PTHR11132">
    <property type="entry name" value="SOLUTE CARRIER FAMILY 35"/>
    <property type="match status" value="1"/>
</dbReference>
<name>A0AAW0GRM2_9APHY</name>
<evidence type="ECO:0000256" key="3">
    <source>
        <dbReference type="ARBA" id="ARBA00022989"/>
    </source>
</evidence>
<feature type="transmembrane region" description="Helical" evidence="5">
    <location>
        <begin position="133"/>
        <end position="150"/>
    </location>
</feature>
<gene>
    <name evidence="7" type="ORF">QCA50_002477</name>
</gene>
<evidence type="ECO:0000256" key="1">
    <source>
        <dbReference type="ARBA" id="ARBA00004141"/>
    </source>
</evidence>
<feature type="transmembrane region" description="Helical" evidence="5">
    <location>
        <begin position="170"/>
        <end position="189"/>
    </location>
</feature>
<accession>A0AAW0GRM2</accession>
<feature type="transmembrane region" description="Helical" evidence="5">
    <location>
        <begin position="109"/>
        <end position="126"/>
    </location>
</feature>
<keyword evidence="4 5" id="KW-0472">Membrane</keyword>
<organism evidence="7 8">
    <name type="scientific">Cerrena zonata</name>
    <dbReference type="NCBI Taxonomy" id="2478898"/>
    <lineage>
        <taxon>Eukaryota</taxon>
        <taxon>Fungi</taxon>
        <taxon>Dikarya</taxon>
        <taxon>Basidiomycota</taxon>
        <taxon>Agaricomycotina</taxon>
        <taxon>Agaricomycetes</taxon>
        <taxon>Polyporales</taxon>
        <taxon>Cerrenaceae</taxon>
        <taxon>Cerrena</taxon>
    </lineage>
</organism>
<feature type="transmembrane region" description="Helical" evidence="5">
    <location>
        <begin position="239"/>
        <end position="262"/>
    </location>
</feature>
<feature type="transmembrane region" description="Helical" evidence="5">
    <location>
        <begin position="85"/>
        <end position="103"/>
    </location>
</feature>
<dbReference type="AlphaFoldDB" id="A0AAW0GRM2"/>
<evidence type="ECO:0000256" key="4">
    <source>
        <dbReference type="ARBA" id="ARBA00023136"/>
    </source>
</evidence>
<evidence type="ECO:0000313" key="7">
    <source>
        <dbReference type="EMBL" id="KAK7695287.1"/>
    </source>
</evidence>
<evidence type="ECO:0000256" key="2">
    <source>
        <dbReference type="ARBA" id="ARBA00022692"/>
    </source>
</evidence>
<dbReference type="InterPro" id="IPR004853">
    <property type="entry name" value="Sugar_P_trans_dom"/>
</dbReference>
<keyword evidence="2 5" id="KW-0812">Transmembrane</keyword>
<proteinExistence type="predicted"/>
<evidence type="ECO:0000313" key="8">
    <source>
        <dbReference type="Proteomes" id="UP001385951"/>
    </source>
</evidence>
<dbReference type="GO" id="GO:0016020">
    <property type="term" value="C:membrane"/>
    <property type="evidence" value="ECO:0007669"/>
    <property type="project" value="UniProtKB-SubCell"/>
</dbReference>
<feature type="transmembrane region" description="Helical" evidence="5">
    <location>
        <begin position="44"/>
        <end position="64"/>
    </location>
</feature>
<reference evidence="7 8" key="1">
    <citation type="submission" date="2022-09" db="EMBL/GenBank/DDBJ databases">
        <authorList>
            <person name="Palmer J.M."/>
        </authorList>
    </citation>
    <scope>NUCLEOTIDE SEQUENCE [LARGE SCALE GENOMIC DNA]</scope>
    <source>
        <strain evidence="7 8">DSM 7382</strain>
    </source>
</reference>
<keyword evidence="3 5" id="KW-1133">Transmembrane helix</keyword>
<comment type="subcellular location">
    <subcellularLocation>
        <location evidence="1">Membrane</location>
        <topology evidence="1">Multi-pass membrane protein</topology>
    </subcellularLocation>
</comment>
<keyword evidence="8" id="KW-1185">Reference proteome</keyword>
<feature type="transmembrane region" description="Helical" evidence="5">
    <location>
        <begin position="12"/>
        <end position="32"/>
    </location>
</feature>
<dbReference type="Pfam" id="PF03151">
    <property type="entry name" value="TPT"/>
    <property type="match status" value="1"/>
</dbReference>
<dbReference type="InterPro" id="IPR050186">
    <property type="entry name" value="TPT_transporter"/>
</dbReference>
<sequence length="280" mass="30116">MDHKSNPDMKQTLKVAGVVSFYMGAALVMVFVNKAVLNSSPDLPLLFLLIQLIMAVVLLHAAALCTPKVEIPKLDLKTAKKLTPVTLVNIIGLVFNILCLRGVEASFFQIARGLVLPLTIFVSSAVTRSFPSLRVIAAAIIVTFGFLLGVAPHSIEDAQRLASNPSTLSIFYGVLSSIFIAVHAVLIKSSLPHANNSTIQLAYWQNLGSAIFLAPFILLQGEASKLQELIHTPSWNGTVFAWGSFVTGVFGFLLCVAGLLSIKVTSPITHMFSSVSISHF</sequence>
<feature type="domain" description="Sugar phosphate transporter" evidence="6">
    <location>
        <begin position="19"/>
        <end position="273"/>
    </location>
</feature>
<dbReference type="EMBL" id="JASBNA010000002">
    <property type="protein sequence ID" value="KAK7695287.1"/>
    <property type="molecule type" value="Genomic_DNA"/>
</dbReference>
<dbReference type="Proteomes" id="UP001385951">
    <property type="component" value="Unassembled WGS sequence"/>
</dbReference>
<evidence type="ECO:0000256" key="5">
    <source>
        <dbReference type="SAM" id="Phobius"/>
    </source>
</evidence>
<comment type="caution">
    <text evidence="7">The sequence shown here is derived from an EMBL/GenBank/DDBJ whole genome shotgun (WGS) entry which is preliminary data.</text>
</comment>
<evidence type="ECO:0000259" key="6">
    <source>
        <dbReference type="Pfam" id="PF03151"/>
    </source>
</evidence>
<protein>
    <recommendedName>
        <fullName evidence="6">Sugar phosphate transporter domain-containing protein</fullName>
    </recommendedName>
</protein>